<accession>A0ABR8DUY7</accession>
<evidence type="ECO:0000313" key="3">
    <source>
        <dbReference type="EMBL" id="MBD2533014.1"/>
    </source>
</evidence>
<dbReference type="RefSeq" id="WP_190943609.1">
    <property type="nucleotide sequence ID" value="NZ_JACJSI010000078.1"/>
</dbReference>
<dbReference type="PANTHER" id="PTHR14136:SF17">
    <property type="entry name" value="BTB_POZ DOMAIN-CONTAINING PROTEIN KCTD9"/>
    <property type="match status" value="1"/>
</dbReference>
<dbReference type="InterPro" id="IPR001646">
    <property type="entry name" value="5peptide_repeat"/>
</dbReference>
<keyword evidence="2" id="KW-0472">Membrane</keyword>
<dbReference type="InterPro" id="IPR051082">
    <property type="entry name" value="Pentapeptide-BTB/POZ_domain"/>
</dbReference>
<dbReference type="Gene3D" id="2.160.20.80">
    <property type="entry name" value="E3 ubiquitin-protein ligase SopA"/>
    <property type="match status" value="4"/>
</dbReference>
<evidence type="ECO:0000256" key="1">
    <source>
        <dbReference type="SAM" id="MobiDB-lite"/>
    </source>
</evidence>
<proteinExistence type="predicted"/>
<feature type="region of interest" description="Disordered" evidence="1">
    <location>
        <begin position="800"/>
        <end position="821"/>
    </location>
</feature>
<protein>
    <submittedName>
        <fullName evidence="3">Pentapeptide repeat-containing protein</fullName>
    </submittedName>
</protein>
<dbReference type="PANTHER" id="PTHR14136">
    <property type="entry name" value="BTB_POZ DOMAIN-CONTAINING PROTEIN KCTD9"/>
    <property type="match status" value="1"/>
</dbReference>
<keyword evidence="2" id="KW-1133">Transmembrane helix</keyword>
<dbReference type="Pfam" id="PF00805">
    <property type="entry name" value="Pentapeptide"/>
    <property type="match status" value="7"/>
</dbReference>
<dbReference type="SUPFAM" id="SSF141571">
    <property type="entry name" value="Pentapeptide repeat-like"/>
    <property type="match status" value="4"/>
</dbReference>
<keyword evidence="4" id="KW-1185">Reference proteome</keyword>
<keyword evidence="2" id="KW-0812">Transmembrane</keyword>
<reference evidence="3 4" key="1">
    <citation type="journal article" date="2020" name="ISME J.">
        <title>Comparative genomics reveals insights into cyanobacterial evolution and habitat adaptation.</title>
        <authorList>
            <person name="Chen M.Y."/>
            <person name="Teng W.K."/>
            <person name="Zhao L."/>
            <person name="Hu C.X."/>
            <person name="Zhou Y.K."/>
            <person name="Han B.P."/>
            <person name="Song L.R."/>
            <person name="Shu W.S."/>
        </authorList>
    </citation>
    <scope>NUCLEOTIDE SEQUENCE [LARGE SCALE GENOMIC DNA]</scope>
    <source>
        <strain evidence="3 4">FACHB-838</strain>
    </source>
</reference>
<dbReference type="EMBL" id="JACJSI010000078">
    <property type="protein sequence ID" value="MBD2533014.1"/>
    <property type="molecule type" value="Genomic_DNA"/>
</dbReference>
<gene>
    <name evidence="3" type="ORF">H6G97_26950</name>
</gene>
<feature type="transmembrane region" description="Helical" evidence="2">
    <location>
        <begin position="778"/>
        <end position="797"/>
    </location>
</feature>
<evidence type="ECO:0000313" key="4">
    <source>
        <dbReference type="Proteomes" id="UP000623440"/>
    </source>
</evidence>
<dbReference type="Proteomes" id="UP000623440">
    <property type="component" value="Unassembled WGS sequence"/>
</dbReference>
<name>A0ABR8DUY7_9NOSO</name>
<feature type="compositionally biased region" description="Basic and acidic residues" evidence="1">
    <location>
        <begin position="805"/>
        <end position="821"/>
    </location>
</feature>
<comment type="caution">
    <text evidence="3">The sequence shown here is derived from an EMBL/GenBank/DDBJ whole genome shotgun (WGS) entry which is preliminary data.</text>
</comment>
<evidence type="ECO:0000256" key="2">
    <source>
        <dbReference type="SAM" id="Phobius"/>
    </source>
</evidence>
<organism evidence="3 4">
    <name type="scientific">Nostoc flagelliforme FACHB-838</name>
    <dbReference type="NCBI Taxonomy" id="2692904"/>
    <lineage>
        <taxon>Bacteria</taxon>
        <taxon>Bacillati</taxon>
        <taxon>Cyanobacteriota</taxon>
        <taxon>Cyanophyceae</taxon>
        <taxon>Nostocales</taxon>
        <taxon>Nostocaceae</taxon>
        <taxon>Nostoc</taxon>
    </lineage>
</organism>
<sequence length="821" mass="91520">MANEQHITLLRQGFKVWNRWRQRNPQSIPELKGADLRGLKLFEINLSGVDISEADFSGTSLFGANLSSANLFRANLSTAILQETDFSGASLIEANLKGKKLPQTNFSNANLSRANLSGAKLSAAYFSKTNFSLTNLSGADFSGLDLVSNTFTGANLSKANLCSVNLSGTNLTSTDLRSANLCKANLNAANLSGANLSEANLEYTNLRQAQIQEAIIDEKWYIVWDILNNDADERYLQGIDLSMADLTGANLCGAILSDVKLRGTKLNKANLSMANLRKADLFEADLRGACLSRANLSEANLRYTKLHHTQIQEAIIDEKWYIVWDILNNSAEGRNFSEADFSEADLSEAIFKNGNFSRADFSRSILSGADFSWTDLSRANLSKANLTRANFNWADLSKADFSEVLEFGSITCMGANFSGTSFRNTEILSDSLNDFQEEGANFNEAKLDEANIIICCHGIAPVQDKKEFFENLLSWKNQEDFNELIKNSLSSSTQSFIPGIFLYTDEDDKLSLYIREHFDALDKLTGDWCTIYLLEHPSPKWRQANNNWKQRIESSLNPRWFKSKPYDKSEAYDIARQLNVESSNIPCLVLISPTNLSEKLVLQIKEVSPDYFRKLFSTLEKLVKSVSSKGLKQKESSSQVFDHLKINFNQIVNFLEKHASKEEENASTKYILKGDNIFVSIEPVNIGNVNYNEKIEGNYIQGDYTDQSRSLTVGDVGGDFKPTGSALVADGFKVSGVVAESINFDQDMLKVDELQEQQDKKSLSNTYKPDEFKSTSKVVAVVVVFALITALAAYIFFQSSSSNHPESRPSQEQKIKEQPVQ</sequence>